<evidence type="ECO:0000313" key="1">
    <source>
        <dbReference type="EMBL" id="CAD8191537.1"/>
    </source>
</evidence>
<accession>A0A8S1WRZ1</accession>
<name>A0A8S1WRZ1_PAROT</name>
<protein>
    <submittedName>
        <fullName evidence="1">Uncharacterized protein</fullName>
    </submittedName>
</protein>
<keyword evidence="2" id="KW-1185">Reference proteome</keyword>
<proteinExistence type="predicted"/>
<reference evidence="1" key="1">
    <citation type="submission" date="2021-01" db="EMBL/GenBank/DDBJ databases">
        <authorList>
            <consortium name="Genoscope - CEA"/>
            <person name="William W."/>
        </authorList>
    </citation>
    <scope>NUCLEOTIDE SEQUENCE</scope>
</reference>
<evidence type="ECO:0000313" key="2">
    <source>
        <dbReference type="Proteomes" id="UP000683925"/>
    </source>
</evidence>
<dbReference type="Proteomes" id="UP000683925">
    <property type="component" value="Unassembled WGS sequence"/>
</dbReference>
<gene>
    <name evidence="1" type="ORF">POCTA_138.1.T1000054</name>
</gene>
<sequence length="77" mass="9408">MMKKISKSQRQIQTGFLKLINSQSDQVYILYLKFTWVNGEFSDSQIIQNFQNHLKESKLRSQEIIYLQEEELLYYRR</sequence>
<organism evidence="1 2">
    <name type="scientific">Paramecium octaurelia</name>
    <dbReference type="NCBI Taxonomy" id="43137"/>
    <lineage>
        <taxon>Eukaryota</taxon>
        <taxon>Sar</taxon>
        <taxon>Alveolata</taxon>
        <taxon>Ciliophora</taxon>
        <taxon>Intramacronucleata</taxon>
        <taxon>Oligohymenophorea</taxon>
        <taxon>Peniculida</taxon>
        <taxon>Parameciidae</taxon>
        <taxon>Paramecium</taxon>
    </lineage>
</organism>
<comment type="caution">
    <text evidence="1">The sequence shown here is derived from an EMBL/GenBank/DDBJ whole genome shotgun (WGS) entry which is preliminary data.</text>
</comment>
<dbReference type="AlphaFoldDB" id="A0A8S1WRZ1"/>
<dbReference type="EMBL" id="CAJJDP010000100">
    <property type="protein sequence ID" value="CAD8191537.1"/>
    <property type="molecule type" value="Genomic_DNA"/>
</dbReference>